<evidence type="ECO:0000256" key="2">
    <source>
        <dbReference type="ARBA" id="ARBA00005466"/>
    </source>
</evidence>
<organism evidence="7 8">
    <name type="scientific">Frankia umida</name>
    <dbReference type="NCBI Taxonomy" id="573489"/>
    <lineage>
        <taxon>Bacteria</taxon>
        <taxon>Bacillati</taxon>
        <taxon>Actinomycetota</taxon>
        <taxon>Actinomycetes</taxon>
        <taxon>Frankiales</taxon>
        <taxon>Frankiaceae</taxon>
        <taxon>Frankia</taxon>
    </lineage>
</organism>
<keyword evidence="8" id="KW-1185">Reference proteome</keyword>
<name>A0ABT0JYP8_9ACTN</name>
<evidence type="ECO:0000256" key="5">
    <source>
        <dbReference type="ARBA" id="ARBA00023002"/>
    </source>
</evidence>
<keyword evidence="4" id="KW-0274">FAD</keyword>
<sequence>MNDLTRRRLGLLGGATAVGTGLAVSPARAATAPTPVASAAVIGPGDARYQDLVRGINYRFIGQPDHVRLATTVAQVRGAVADAVRENRRIAVRSGGHCLEGFVGDPAVRAVIDLSQLTGVYADLPRGAVVVEAGATLGTVYEVLFKRWGVTVPGGVGPQIGAGGHISGGGYGALSRLHGLVVDYLNAVEVVVVDASGQARTVVATAAADDPNHDLWWAHTGGGGGNFGVVTRYWLRDPHATGNSPATWLPQPPAALLLAQYRWPWAQLDETSYTRIVANFTRWHEANSAPGAPERALFAVLSLNSVNTGDLGLTVQVDATAPNAAGLLRDFVAALGEGTSVAPVGNQRTLPWWDAFRYSSFADFGPGIGNRVKLKSSYLRKSYTPAQLATLYRWLSRAGYPGRAATVLLAGYGGRINSLRADERAIPQRDSVIKAQYSVRWIDPAEDELHLSWVRGLYRELFADTGGVPVPGDRHDGAYINYPDVDLADAAWNTSSTAWSTLYYKGNYPRLRQIKKRWDPQDRFHHALAVRPAE</sequence>
<dbReference type="Gene3D" id="3.30.465.10">
    <property type="match status" value="1"/>
</dbReference>
<comment type="cofactor">
    <cofactor evidence="1">
        <name>FAD</name>
        <dbReference type="ChEBI" id="CHEBI:57692"/>
    </cofactor>
</comment>
<evidence type="ECO:0000313" key="8">
    <source>
        <dbReference type="Proteomes" id="UP001201873"/>
    </source>
</evidence>
<comment type="similarity">
    <text evidence="2">Belongs to the oxygen-dependent FAD-linked oxidoreductase family.</text>
</comment>
<reference evidence="7 8" key="1">
    <citation type="submission" date="2022-04" db="EMBL/GenBank/DDBJ databases">
        <title>Genome diversity in the genus Frankia.</title>
        <authorList>
            <person name="Carlos-Shanley C."/>
            <person name="Hahn D."/>
        </authorList>
    </citation>
    <scope>NUCLEOTIDE SEQUENCE [LARGE SCALE GENOMIC DNA]</scope>
    <source>
        <strain evidence="7 8">Ag45/Mut15</strain>
    </source>
</reference>
<keyword evidence="5" id="KW-0560">Oxidoreductase</keyword>
<dbReference type="SUPFAM" id="SSF56176">
    <property type="entry name" value="FAD-binding/transporter-associated domain-like"/>
    <property type="match status" value="1"/>
</dbReference>
<dbReference type="InterPro" id="IPR036318">
    <property type="entry name" value="FAD-bd_PCMH-like_sf"/>
</dbReference>
<gene>
    <name evidence="7" type="ORF">MXD59_12850</name>
</gene>
<dbReference type="InterPro" id="IPR006311">
    <property type="entry name" value="TAT_signal"/>
</dbReference>
<dbReference type="Gene3D" id="3.40.462.20">
    <property type="match status" value="1"/>
</dbReference>
<dbReference type="EMBL" id="JALKFT010000011">
    <property type="protein sequence ID" value="MCK9876656.1"/>
    <property type="molecule type" value="Genomic_DNA"/>
</dbReference>
<dbReference type="InterPro" id="IPR012951">
    <property type="entry name" value="BBE"/>
</dbReference>
<dbReference type="PROSITE" id="PS51387">
    <property type="entry name" value="FAD_PCMH"/>
    <property type="match status" value="1"/>
</dbReference>
<dbReference type="Pfam" id="PF08031">
    <property type="entry name" value="BBE"/>
    <property type="match status" value="1"/>
</dbReference>
<evidence type="ECO:0000313" key="7">
    <source>
        <dbReference type="EMBL" id="MCK9876656.1"/>
    </source>
</evidence>
<evidence type="ECO:0000256" key="4">
    <source>
        <dbReference type="ARBA" id="ARBA00022827"/>
    </source>
</evidence>
<dbReference type="InterPro" id="IPR016166">
    <property type="entry name" value="FAD-bd_PCMH"/>
</dbReference>
<dbReference type="PANTHER" id="PTHR42973">
    <property type="entry name" value="BINDING OXIDOREDUCTASE, PUTATIVE (AFU_ORTHOLOGUE AFUA_1G17690)-RELATED"/>
    <property type="match status" value="1"/>
</dbReference>
<protein>
    <submittedName>
        <fullName evidence="7">FAD-binding protein</fullName>
    </submittedName>
</protein>
<evidence type="ECO:0000259" key="6">
    <source>
        <dbReference type="PROSITE" id="PS51387"/>
    </source>
</evidence>
<dbReference type="RefSeq" id="WP_248824888.1">
    <property type="nucleotide sequence ID" value="NZ_JALKFT010000011.1"/>
</dbReference>
<dbReference type="InterPro" id="IPR016169">
    <property type="entry name" value="FAD-bd_PCMH_sub2"/>
</dbReference>
<comment type="caution">
    <text evidence="7">The sequence shown here is derived from an EMBL/GenBank/DDBJ whole genome shotgun (WGS) entry which is preliminary data.</text>
</comment>
<proteinExistence type="inferred from homology"/>
<dbReference type="InterPro" id="IPR050416">
    <property type="entry name" value="FAD-linked_Oxidoreductase"/>
</dbReference>
<dbReference type="PANTHER" id="PTHR42973:SF39">
    <property type="entry name" value="FAD-BINDING PCMH-TYPE DOMAIN-CONTAINING PROTEIN"/>
    <property type="match status" value="1"/>
</dbReference>
<evidence type="ECO:0000256" key="1">
    <source>
        <dbReference type="ARBA" id="ARBA00001974"/>
    </source>
</evidence>
<evidence type="ECO:0000256" key="3">
    <source>
        <dbReference type="ARBA" id="ARBA00022630"/>
    </source>
</evidence>
<dbReference type="PROSITE" id="PS51318">
    <property type="entry name" value="TAT"/>
    <property type="match status" value="1"/>
</dbReference>
<keyword evidence="3" id="KW-0285">Flavoprotein</keyword>
<dbReference type="Pfam" id="PF01565">
    <property type="entry name" value="FAD_binding_4"/>
    <property type="match status" value="1"/>
</dbReference>
<dbReference type="InterPro" id="IPR006094">
    <property type="entry name" value="Oxid_FAD_bind_N"/>
</dbReference>
<feature type="domain" description="FAD-binding PCMH-type" evidence="6">
    <location>
        <begin position="60"/>
        <end position="240"/>
    </location>
</feature>
<accession>A0ABT0JYP8</accession>
<dbReference type="Proteomes" id="UP001201873">
    <property type="component" value="Unassembled WGS sequence"/>
</dbReference>